<evidence type="ECO:0000313" key="1">
    <source>
        <dbReference type="EMBL" id="GLK11611.1"/>
    </source>
</evidence>
<gene>
    <name evidence="1" type="ORF">GCM10017600_50180</name>
</gene>
<comment type="caution">
    <text evidence="1">The sequence shown here is derived from an EMBL/GenBank/DDBJ whole genome shotgun (WGS) entry which is preliminary data.</text>
</comment>
<dbReference type="RefSeq" id="WP_271219984.1">
    <property type="nucleotide sequence ID" value="NZ_BAAAVD010000020.1"/>
</dbReference>
<keyword evidence="2" id="KW-1185">Reference proteome</keyword>
<dbReference type="Proteomes" id="UP001143474">
    <property type="component" value="Unassembled WGS sequence"/>
</dbReference>
<sequence>MRSQKINISLGALSGELAEVSDAELEVVVGGMERGPMSEPTVWKCRIVAGSGDVNKPDFIAP</sequence>
<reference evidence="1" key="2">
    <citation type="submission" date="2023-01" db="EMBL/GenBank/DDBJ databases">
        <authorList>
            <person name="Sun Q."/>
            <person name="Evtushenko L."/>
        </authorList>
    </citation>
    <scope>NUCLEOTIDE SEQUENCE</scope>
    <source>
        <strain evidence="1">VKM Ac-2007</strain>
    </source>
</reference>
<name>A0A9W6I3Y8_9ACTN</name>
<evidence type="ECO:0000313" key="2">
    <source>
        <dbReference type="Proteomes" id="UP001143474"/>
    </source>
</evidence>
<protein>
    <submittedName>
        <fullName evidence="1">Uncharacterized protein</fullName>
    </submittedName>
</protein>
<dbReference type="EMBL" id="BSEV01000012">
    <property type="protein sequence ID" value="GLK11611.1"/>
    <property type="molecule type" value="Genomic_DNA"/>
</dbReference>
<reference evidence="1" key="1">
    <citation type="journal article" date="2014" name="Int. J. Syst. Evol. Microbiol.">
        <title>Complete genome sequence of Corynebacterium casei LMG S-19264T (=DSM 44701T), isolated from a smear-ripened cheese.</title>
        <authorList>
            <consortium name="US DOE Joint Genome Institute (JGI-PGF)"/>
            <person name="Walter F."/>
            <person name="Albersmeier A."/>
            <person name="Kalinowski J."/>
            <person name="Ruckert C."/>
        </authorList>
    </citation>
    <scope>NUCLEOTIDE SEQUENCE</scope>
    <source>
        <strain evidence="1">VKM Ac-2007</strain>
    </source>
</reference>
<proteinExistence type="predicted"/>
<accession>A0A9W6I3Y8</accession>
<organism evidence="1 2">
    <name type="scientific">Streptosporangium carneum</name>
    <dbReference type="NCBI Taxonomy" id="47481"/>
    <lineage>
        <taxon>Bacteria</taxon>
        <taxon>Bacillati</taxon>
        <taxon>Actinomycetota</taxon>
        <taxon>Actinomycetes</taxon>
        <taxon>Streptosporangiales</taxon>
        <taxon>Streptosporangiaceae</taxon>
        <taxon>Streptosporangium</taxon>
    </lineage>
</organism>
<dbReference type="AlphaFoldDB" id="A0A9W6I3Y8"/>